<dbReference type="GO" id="GO:0008528">
    <property type="term" value="F:G protein-coupled peptide receptor activity"/>
    <property type="evidence" value="ECO:0007669"/>
    <property type="project" value="InterPro"/>
</dbReference>
<sequence>MEVSCNTRSSLRHYDGISHPVIFSSYLMLSVIGVFGIVGNILCANVLLSPSIRKFPFNVLLLHSAVWNILLLLSKILHFVSFLNLLTSDPDIPYFPELALLDFFIISVLVSVTLRKMQPGISSGRSKKRVVYMIIISFVSTILYGVPFIWKYSIEQCNDANGTRDILKQNTNPFLKWYYSKFFVGIIRSFVPFIILSYLNFKLVVFIKLQTALRKTMASSHQNNNGGDIPITKIVVAISTMPLVTVIVQVVRVCVTHNFENEDQAVLNFCLKMAQHLAEMLEASLNVVFCCVWGRKFRNTFREMVSCRRKMMIAKL</sequence>
<dbReference type="Pfam" id="PF10324">
    <property type="entry name" value="7TM_GPCR_Srw"/>
    <property type="match status" value="1"/>
</dbReference>
<dbReference type="Proteomes" id="UP000198287">
    <property type="component" value="Unassembled WGS sequence"/>
</dbReference>
<dbReference type="InterPro" id="IPR052954">
    <property type="entry name" value="GPCR-Ligand_Int"/>
</dbReference>
<keyword evidence="1" id="KW-0472">Membrane</keyword>
<feature type="transmembrane region" description="Helical" evidence="1">
    <location>
        <begin position="94"/>
        <end position="114"/>
    </location>
</feature>
<evidence type="ECO:0000313" key="3">
    <source>
        <dbReference type="Proteomes" id="UP000198287"/>
    </source>
</evidence>
<name>A0A226EDQ4_FOLCA</name>
<keyword evidence="3" id="KW-1185">Reference proteome</keyword>
<keyword evidence="1" id="KW-1133">Transmembrane helix</keyword>
<feature type="transmembrane region" description="Helical" evidence="1">
    <location>
        <begin position="182"/>
        <end position="207"/>
    </location>
</feature>
<dbReference type="SUPFAM" id="SSF81321">
    <property type="entry name" value="Family A G protein-coupled receptor-like"/>
    <property type="match status" value="1"/>
</dbReference>
<evidence type="ECO:0008006" key="4">
    <source>
        <dbReference type="Google" id="ProtNLM"/>
    </source>
</evidence>
<dbReference type="InterPro" id="IPR019427">
    <property type="entry name" value="7TM_GPCR_serpentine_rcpt_Srw"/>
</dbReference>
<feature type="transmembrane region" description="Helical" evidence="1">
    <location>
        <begin position="130"/>
        <end position="150"/>
    </location>
</feature>
<dbReference type="PANTHER" id="PTHR46641">
    <property type="entry name" value="FMRFAMIDE RECEPTOR-RELATED"/>
    <property type="match status" value="1"/>
</dbReference>
<accession>A0A226EDQ4</accession>
<dbReference type="AlphaFoldDB" id="A0A226EDQ4"/>
<dbReference type="PANTHER" id="PTHR46641:SF2">
    <property type="entry name" value="FMRFAMIDE RECEPTOR"/>
    <property type="match status" value="1"/>
</dbReference>
<feature type="transmembrane region" description="Helical" evidence="1">
    <location>
        <begin position="60"/>
        <end position="82"/>
    </location>
</feature>
<proteinExistence type="predicted"/>
<dbReference type="Gene3D" id="1.20.1070.10">
    <property type="entry name" value="Rhodopsin 7-helix transmembrane proteins"/>
    <property type="match status" value="1"/>
</dbReference>
<gene>
    <name evidence="2" type="ORF">Fcan01_10191</name>
</gene>
<keyword evidence="1" id="KW-0812">Transmembrane</keyword>
<organism evidence="2 3">
    <name type="scientific">Folsomia candida</name>
    <name type="common">Springtail</name>
    <dbReference type="NCBI Taxonomy" id="158441"/>
    <lineage>
        <taxon>Eukaryota</taxon>
        <taxon>Metazoa</taxon>
        <taxon>Ecdysozoa</taxon>
        <taxon>Arthropoda</taxon>
        <taxon>Hexapoda</taxon>
        <taxon>Collembola</taxon>
        <taxon>Entomobryomorpha</taxon>
        <taxon>Isotomoidea</taxon>
        <taxon>Isotomidae</taxon>
        <taxon>Proisotominae</taxon>
        <taxon>Folsomia</taxon>
    </lineage>
</organism>
<feature type="transmembrane region" description="Helical" evidence="1">
    <location>
        <begin position="26"/>
        <end position="48"/>
    </location>
</feature>
<protein>
    <recommendedName>
        <fullName evidence="4">G-protein coupled receptors family 1 profile domain-containing protein</fullName>
    </recommendedName>
</protein>
<comment type="caution">
    <text evidence="2">The sequence shown here is derived from an EMBL/GenBank/DDBJ whole genome shotgun (WGS) entry which is preliminary data.</text>
</comment>
<reference evidence="2 3" key="1">
    <citation type="submission" date="2015-12" db="EMBL/GenBank/DDBJ databases">
        <title>The genome of Folsomia candida.</title>
        <authorList>
            <person name="Faddeeva A."/>
            <person name="Derks M.F."/>
            <person name="Anvar Y."/>
            <person name="Smit S."/>
            <person name="Van Straalen N."/>
            <person name="Roelofs D."/>
        </authorList>
    </citation>
    <scope>NUCLEOTIDE SEQUENCE [LARGE SCALE GENOMIC DNA]</scope>
    <source>
        <strain evidence="2 3">VU population</strain>
        <tissue evidence="2">Whole body</tissue>
    </source>
</reference>
<evidence type="ECO:0000313" key="2">
    <source>
        <dbReference type="EMBL" id="OXA54806.1"/>
    </source>
</evidence>
<evidence type="ECO:0000256" key="1">
    <source>
        <dbReference type="SAM" id="Phobius"/>
    </source>
</evidence>
<dbReference type="EMBL" id="LNIX01000005">
    <property type="protein sequence ID" value="OXA54806.1"/>
    <property type="molecule type" value="Genomic_DNA"/>
</dbReference>